<evidence type="ECO:0000313" key="2">
    <source>
        <dbReference type="Proteomes" id="UP000664521"/>
    </source>
</evidence>
<gene>
    <name evidence="1" type="ORF">HETSPECPRED_000251</name>
</gene>
<sequence length="153" mass="16989">MSSVAIGLTSSAATYFQAMRHGQKRYGQGDSICYSRDAILSLALRCLYKREKTIRPMYMIRVMALAKTQVEIPKIAADSCRADDSALLPDDGKDLVLDGLDWRKCWHAKLLARTDFELSELPLVCFASQGSLASHRSPLLSLGRNQHGVRGED</sequence>
<protein>
    <submittedName>
        <fullName evidence="1">Uncharacterized protein</fullName>
    </submittedName>
</protein>
<organism evidence="1 2">
    <name type="scientific">Heterodermia speciosa</name>
    <dbReference type="NCBI Taxonomy" id="116794"/>
    <lineage>
        <taxon>Eukaryota</taxon>
        <taxon>Fungi</taxon>
        <taxon>Dikarya</taxon>
        <taxon>Ascomycota</taxon>
        <taxon>Pezizomycotina</taxon>
        <taxon>Lecanoromycetes</taxon>
        <taxon>OSLEUM clade</taxon>
        <taxon>Lecanoromycetidae</taxon>
        <taxon>Caliciales</taxon>
        <taxon>Physciaceae</taxon>
        <taxon>Heterodermia</taxon>
    </lineage>
</organism>
<reference evidence="1" key="1">
    <citation type="submission" date="2021-03" db="EMBL/GenBank/DDBJ databases">
        <authorList>
            <person name="Tagirdzhanova G."/>
        </authorList>
    </citation>
    <scope>NUCLEOTIDE SEQUENCE</scope>
</reference>
<proteinExistence type="predicted"/>
<dbReference type="AlphaFoldDB" id="A0A8H3I3P4"/>
<accession>A0A8H3I3P4</accession>
<keyword evidence="2" id="KW-1185">Reference proteome</keyword>
<dbReference type="EMBL" id="CAJPDS010000001">
    <property type="protein sequence ID" value="CAF9903398.1"/>
    <property type="molecule type" value="Genomic_DNA"/>
</dbReference>
<evidence type="ECO:0000313" key="1">
    <source>
        <dbReference type="EMBL" id="CAF9903398.1"/>
    </source>
</evidence>
<name>A0A8H3I3P4_9LECA</name>
<comment type="caution">
    <text evidence="1">The sequence shown here is derived from an EMBL/GenBank/DDBJ whole genome shotgun (WGS) entry which is preliminary data.</text>
</comment>
<dbReference type="Proteomes" id="UP000664521">
    <property type="component" value="Unassembled WGS sequence"/>
</dbReference>